<feature type="transmembrane region" description="Helical" evidence="2">
    <location>
        <begin position="67"/>
        <end position="87"/>
    </location>
</feature>
<keyword evidence="2" id="KW-1133">Transmembrane helix</keyword>
<feature type="transmembrane region" description="Helical" evidence="2">
    <location>
        <begin position="414"/>
        <end position="443"/>
    </location>
</feature>
<keyword evidence="4" id="KW-1185">Reference proteome</keyword>
<dbReference type="RefSeq" id="WP_218897740.1">
    <property type="nucleotide sequence ID" value="NZ_JACCFS010000001.1"/>
</dbReference>
<evidence type="ECO:0000313" key="4">
    <source>
        <dbReference type="Proteomes" id="UP000572051"/>
    </source>
</evidence>
<evidence type="ECO:0000256" key="2">
    <source>
        <dbReference type="SAM" id="Phobius"/>
    </source>
</evidence>
<feature type="transmembrane region" description="Helical" evidence="2">
    <location>
        <begin position="371"/>
        <end position="394"/>
    </location>
</feature>
<feature type="transmembrane region" description="Helical" evidence="2">
    <location>
        <begin position="153"/>
        <end position="171"/>
    </location>
</feature>
<feature type="region of interest" description="Disordered" evidence="1">
    <location>
        <begin position="458"/>
        <end position="511"/>
    </location>
</feature>
<evidence type="ECO:0000313" key="3">
    <source>
        <dbReference type="EMBL" id="NYJ34749.1"/>
    </source>
</evidence>
<keyword evidence="2" id="KW-0812">Transmembrane</keyword>
<feature type="transmembrane region" description="Helical" evidence="2">
    <location>
        <begin position="206"/>
        <end position="229"/>
    </location>
</feature>
<evidence type="ECO:0000256" key="1">
    <source>
        <dbReference type="SAM" id="MobiDB-lite"/>
    </source>
</evidence>
<feature type="transmembrane region" description="Helical" evidence="2">
    <location>
        <begin position="263"/>
        <end position="285"/>
    </location>
</feature>
<reference evidence="3 4" key="1">
    <citation type="submission" date="2020-07" db="EMBL/GenBank/DDBJ databases">
        <title>Sequencing the genomes of 1000 actinobacteria strains.</title>
        <authorList>
            <person name="Klenk H.-P."/>
        </authorList>
    </citation>
    <scope>NUCLEOTIDE SEQUENCE [LARGE SCALE GENOMIC DNA]</scope>
    <source>
        <strain evidence="3 4">DSM 44442</strain>
    </source>
</reference>
<proteinExistence type="predicted"/>
<comment type="caution">
    <text evidence="3">The sequence shown here is derived from an EMBL/GenBank/DDBJ whole genome shotgun (WGS) entry which is preliminary data.</text>
</comment>
<feature type="transmembrane region" description="Helical" evidence="2">
    <location>
        <begin position="177"/>
        <end position="194"/>
    </location>
</feature>
<dbReference type="Proteomes" id="UP000572051">
    <property type="component" value="Unassembled WGS sequence"/>
</dbReference>
<keyword evidence="2" id="KW-0472">Membrane</keyword>
<name>A0A7Z0EMR9_9ACTN</name>
<accession>A0A7Z0EMR9</accession>
<dbReference type="EMBL" id="JACCFS010000001">
    <property type="protein sequence ID" value="NYJ34749.1"/>
    <property type="molecule type" value="Genomic_DNA"/>
</dbReference>
<feature type="transmembrane region" description="Helical" evidence="2">
    <location>
        <begin position="42"/>
        <end position="60"/>
    </location>
</feature>
<gene>
    <name evidence="3" type="ORF">HNR10_002630</name>
</gene>
<organism evidence="3 4">
    <name type="scientific">Nocardiopsis aegyptia</name>
    <dbReference type="NCBI Taxonomy" id="220378"/>
    <lineage>
        <taxon>Bacteria</taxon>
        <taxon>Bacillati</taxon>
        <taxon>Actinomycetota</taxon>
        <taxon>Actinomycetes</taxon>
        <taxon>Streptosporangiales</taxon>
        <taxon>Nocardiopsidaceae</taxon>
        <taxon>Nocardiopsis</taxon>
    </lineage>
</organism>
<sequence length="511" mass="54221">MSQTPSQPDAVSASDAASPHWKAGPFEVRLPFVHYRFQWQDYTQGLVMCAVDLAAIPLLTELLGMPFEAALAVVVLNGLLYLLHHLLGDPVVPGWITPAVPLLMVYCQQFPEGPERVQALVAFQLVLAALSITLGVTGLAAKVVRFIPNALRAGIVVGAGFAAVQSVFAEGGRFETFPWTISIAVGLAFLLLYSKGFARAQRRSRVLRLIGSLGILPCILLAVVVAPLFGEAPWPTLEWGFATPDFVTLWTEYTVFGVGFPPAMMLLTAIPTVAAAYIVVFGDVLQARAVLDEASEVRTDEKVSYNPNRAHMIFGARNAIMGVIGPDVTMCGPLWAAMHVAISERYKKGRDAMQSIFGGAGSFRWGTNTGLWLLPIVSLVEPVLGVALALTLIIQGFVSVKVGILEARSRTDLGIAGVTGAVLALNGAAWGFAVGIVLCLLVYGRRFFSGEDDGVINHSGKATGKGVPEGGVQPEGRVESDGTPEPTGRREPTGRKAPAGQGNPAENAVEG</sequence>
<dbReference type="AlphaFoldDB" id="A0A7Z0EMR9"/>
<protein>
    <recommendedName>
        <fullName evidence="5">Permease</fullName>
    </recommendedName>
</protein>
<evidence type="ECO:0008006" key="5">
    <source>
        <dbReference type="Google" id="ProtNLM"/>
    </source>
</evidence>
<feature type="transmembrane region" description="Helical" evidence="2">
    <location>
        <begin position="119"/>
        <end position="141"/>
    </location>
</feature>